<dbReference type="InterPro" id="IPR001248">
    <property type="entry name" value="Pur-cyt_permease"/>
</dbReference>
<feature type="transmembrane region" description="Helical" evidence="9">
    <location>
        <begin position="180"/>
        <end position="202"/>
    </location>
</feature>
<dbReference type="AlphaFoldDB" id="A0A061A5P2"/>
<dbReference type="InterPro" id="IPR026030">
    <property type="entry name" value="Pur-cyt_permease_Fcy2/21/22"/>
</dbReference>
<dbReference type="CDD" id="cd11484">
    <property type="entry name" value="SLC-NCS1sbd_CobB-like"/>
    <property type="match status" value="1"/>
</dbReference>
<dbReference type="GO" id="GO:0022857">
    <property type="term" value="F:transmembrane transporter activity"/>
    <property type="evidence" value="ECO:0007669"/>
    <property type="project" value="InterPro"/>
</dbReference>
<feature type="transmembrane region" description="Helical" evidence="9">
    <location>
        <begin position="337"/>
        <end position="357"/>
    </location>
</feature>
<evidence type="ECO:0000256" key="9">
    <source>
        <dbReference type="SAM" id="Phobius"/>
    </source>
</evidence>
<dbReference type="GO" id="GO:0005886">
    <property type="term" value="C:plasma membrane"/>
    <property type="evidence" value="ECO:0007669"/>
    <property type="project" value="TreeGrafter"/>
</dbReference>
<evidence type="ECO:0000256" key="7">
    <source>
        <dbReference type="PIRNR" id="PIRNR002744"/>
    </source>
</evidence>
<evidence type="ECO:0000256" key="2">
    <source>
        <dbReference type="ARBA" id="ARBA00008974"/>
    </source>
</evidence>
<accession>A0A061A5P2</accession>
<dbReference type="HOGENOM" id="CLU_026016_3_0_11"/>
<feature type="transmembrane region" description="Helical" evidence="9">
    <location>
        <begin position="369"/>
        <end position="390"/>
    </location>
</feature>
<feature type="transmembrane region" description="Helical" evidence="9">
    <location>
        <begin position="72"/>
        <end position="92"/>
    </location>
</feature>
<feature type="transmembrane region" description="Helical" evidence="9">
    <location>
        <begin position="45"/>
        <end position="66"/>
    </location>
</feature>
<dbReference type="Pfam" id="PF02133">
    <property type="entry name" value="Transp_cyt_pur"/>
    <property type="match status" value="1"/>
</dbReference>
<dbReference type="EMBL" id="LK022848">
    <property type="protein sequence ID" value="CDR17684.1"/>
    <property type="molecule type" value="Genomic_DNA"/>
</dbReference>
<feature type="region of interest" description="Disordered" evidence="8">
    <location>
        <begin position="1"/>
        <end position="21"/>
    </location>
</feature>
<evidence type="ECO:0000256" key="5">
    <source>
        <dbReference type="ARBA" id="ARBA00022989"/>
    </source>
</evidence>
<feature type="transmembrane region" description="Helical" evidence="9">
    <location>
        <begin position="445"/>
        <end position="464"/>
    </location>
</feature>
<feature type="transmembrane region" description="Helical" evidence="9">
    <location>
        <begin position="296"/>
        <end position="317"/>
    </location>
</feature>
<evidence type="ECO:0000256" key="8">
    <source>
        <dbReference type="SAM" id="MobiDB-lite"/>
    </source>
</evidence>
<dbReference type="PIRSF" id="PIRSF002744">
    <property type="entry name" value="Pur-cyt_permease"/>
    <property type="match status" value="1"/>
</dbReference>
<sequence>MAVSTTKATGSPDTPGATRHHRPVIESRSIDYVPLAERHGKVWHLFPVWFAGDAHLATIATGAIGVALGGNLIWTAIAIVLGNALGTFFMAFHSTQGPQLGLPQMVQSRPQFGFVGALLVWVVALVTYIGYTAFNQVLVGSTMDHLADTPPSVSYIAYAVIGIVLAIVGYDFIHKASRWLTYLTGAGLAVFSVGIVVAAPFSADQLDLSAFALAPFLIQLFHAAVYQLSWSIYVSDYSRYLPPTVGVRSSFWWTYLGAGFGGAWMMLVGAVAAGLFPKLGLVDAVVGAGDQLFDGFGVVLLLLSVIPLFTIGTLNFYGGSLTLLSSIDSVKRIPLTLGTRVATLVALGVVSTGLAFSANDDFLTTFGDFLIVLGYLFTPWTAINLIDFYVVRRGRYSIREIFNPYGIYGRWNWRGLTAYGVGFVSMLPFAVIGGLEGPLAHWVKGADVTMLVGLAVSSLLYLVLCRSLDIDAERAIVTSADAGLDPDHTGDQAGPGHHA</sequence>
<dbReference type="PANTHER" id="PTHR31806:SF1">
    <property type="entry name" value="PURINE-CYTOSINE PERMEASE FCY2-RELATED"/>
    <property type="match status" value="1"/>
</dbReference>
<keyword evidence="12" id="KW-1185">Reference proteome</keyword>
<organism evidence="10">
    <name type="scientific">Streptomyces iranensis</name>
    <dbReference type="NCBI Taxonomy" id="576784"/>
    <lineage>
        <taxon>Bacteria</taxon>
        <taxon>Bacillati</taxon>
        <taxon>Actinomycetota</taxon>
        <taxon>Actinomycetes</taxon>
        <taxon>Kitasatosporales</taxon>
        <taxon>Streptomycetaceae</taxon>
        <taxon>Streptomyces</taxon>
        <taxon>Streptomyces violaceusniger group</taxon>
    </lineage>
</organism>
<feature type="transmembrane region" description="Helical" evidence="9">
    <location>
        <begin position="208"/>
        <end position="230"/>
    </location>
</feature>
<keyword evidence="3 7" id="KW-0813">Transport</keyword>
<dbReference type="EMBL" id="JAGGLR010000012">
    <property type="protein sequence ID" value="MBP2063719.1"/>
    <property type="molecule type" value="Genomic_DNA"/>
</dbReference>
<reference evidence="10" key="1">
    <citation type="submission" date="2014-05" db="EMBL/GenBank/DDBJ databases">
        <authorList>
            <person name="Horn Fabian"/>
        </authorList>
    </citation>
    <scope>NUCLEOTIDE SEQUENCE</scope>
</reference>
<evidence type="ECO:0000256" key="3">
    <source>
        <dbReference type="ARBA" id="ARBA00022448"/>
    </source>
</evidence>
<comment type="subcellular location">
    <subcellularLocation>
        <location evidence="1">Membrane</location>
        <topology evidence="1">Multi-pass membrane protein</topology>
    </subcellularLocation>
</comment>
<feature type="transmembrane region" description="Helical" evidence="9">
    <location>
        <begin position="251"/>
        <end position="276"/>
    </location>
</feature>
<evidence type="ECO:0000313" key="10">
    <source>
        <dbReference type="EMBL" id="CDR17684.1"/>
    </source>
</evidence>
<dbReference type="Gene3D" id="1.10.4160.10">
    <property type="entry name" value="Hydantoin permease"/>
    <property type="match status" value="1"/>
</dbReference>
<feature type="compositionally biased region" description="Polar residues" evidence="8">
    <location>
        <begin position="1"/>
        <end position="12"/>
    </location>
</feature>
<evidence type="ECO:0000313" key="12">
    <source>
        <dbReference type="Proteomes" id="UP000756710"/>
    </source>
</evidence>
<evidence type="ECO:0000256" key="4">
    <source>
        <dbReference type="ARBA" id="ARBA00022692"/>
    </source>
</evidence>
<name>A0A061A5P2_9ACTN</name>
<feature type="transmembrane region" description="Helical" evidence="9">
    <location>
        <begin position="154"/>
        <end position="173"/>
    </location>
</feature>
<evidence type="ECO:0000256" key="1">
    <source>
        <dbReference type="ARBA" id="ARBA00004141"/>
    </source>
</evidence>
<proteinExistence type="inferred from homology"/>
<protein>
    <submittedName>
        <fullName evidence="10">Permease for cytosine/purines uracil thiamineallantoin</fullName>
    </submittedName>
    <submittedName>
        <fullName evidence="11">Purine-cytosine permease-like protein</fullName>
    </submittedName>
</protein>
<evidence type="ECO:0000313" key="11">
    <source>
        <dbReference type="EMBL" id="MBP2063719.1"/>
    </source>
</evidence>
<dbReference type="PANTHER" id="PTHR31806">
    <property type="entry name" value="PURINE-CYTOSINE PERMEASE FCY2-RELATED"/>
    <property type="match status" value="1"/>
</dbReference>
<keyword evidence="5 9" id="KW-1133">Transmembrane helix</keyword>
<keyword evidence="6 7" id="KW-0472">Membrane</keyword>
<dbReference type="Proteomes" id="UP000756710">
    <property type="component" value="Unassembled WGS sequence"/>
</dbReference>
<feature type="transmembrane region" description="Helical" evidence="9">
    <location>
        <begin position="112"/>
        <end position="134"/>
    </location>
</feature>
<dbReference type="RefSeq" id="WP_209468801.1">
    <property type="nucleotide sequence ID" value="NZ_BAABDR010000100.1"/>
</dbReference>
<comment type="similarity">
    <text evidence="2 7">Belongs to the purine-cytosine permease (2.A.39) family.</text>
</comment>
<feature type="transmembrane region" description="Helical" evidence="9">
    <location>
        <begin position="411"/>
        <end position="433"/>
    </location>
</feature>
<evidence type="ECO:0000256" key="6">
    <source>
        <dbReference type="ARBA" id="ARBA00023136"/>
    </source>
</evidence>
<reference evidence="11 12" key="2">
    <citation type="submission" date="2021-03" db="EMBL/GenBank/DDBJ databases">
        <title>Genomic Encyclopedia of Type Strains, Phase IV (KMG-IV): sequencing the most valuable type-strain genomes for metagenomic binning, comparative biology and taxonomic classification.</title>
        <authorList>
            <person name="Goeker M."/>
        </authorList>
    </citation>
    <scope>NUCLEOTIDE SEQUENCE [LARGE SCALE GENOMIC DNA]</scope>
    <source>
        <strain evidence="11 12">DSM 41954</strain>
    </source>
</reference>
<keyword evidence="4 9" id="KW-0812">Transmembrane</keyword>
<gene>
    <name evidence="11" type="ORF">J2Z30_004740</name>
    <name evidence="10" type="ORF">SIRAN9662</name>
</gene>